<evidence type="ECO:0000256" key="2">
    <source>
        <dbReference type="ARBA" id="ARBA00022771"/>
    </source>
</evidence>
<feature type="compositionally biased region" description="Polar residues" evidence="4">
    <location>
        <begin position="22"/>
        <end position="31"/>
    </location>
</feature>
<dbReference type="AlphaFoldDB" id="A0A1E7EXT3"/>
<feature type="compositionally biased region" description="Low complexity" evidence="4">
    <location>
        <begin position="64"/>
        <end position="83"/>
    </location>
</feature>
<dbReference type="GO" id="GO:0030674">
    <property type="term" value="F:protein-macromolecule adaptor activity"/>
    <property type="evidence" value="ECO:0007669"/>
    <property type="project" value="TreeGrafter"/>
</dbReference>
<keyword evidence="3" id="KW-0862">Zinc</keyword>
<keyword evidence="7" id="KW-1185">Reference proteome</keyword>
<dbReference type="EMBL" id="KV784371">
    <property type="protein sequence ID" value="OEU10625.1"/>
    <property type="molecule type" value="Genomic_DNA"/>
</dbReference>
<feature type="domain" description="Pep3/Vps18 beta-propeller" evidence="5">
    <location>
        <begin position="113"/>
        <end position="154"/>
    </location>
</feature>
<dbReference type="Pfam" id="PF05131">
    <property type="entry name" value="Pep3_Vps18"/>
    <property type="match status" value="2"/>
</dbReference>
<sequence length="1169" mass="127785">MSRVLNPTNTNENNTNKEDDSMPNSTSSVGSSMRPLRAPRSGCVATANSWMVAALECPGGGGLSSSSSGVDSSSANANNSGSGTLRLLSRWNVRRMSGGVQDHWMALPPPVAGGDGRIMHVFIDPTGTHTLISARNGEAYYHHSSSKALQKLNGFGRNADGTWASKEKLNGISASSQQRANVSSGNNKNQSRNNFALPLQMGLSAGSYVTAVAWDREKGTEGTSRKILLGTSFGEIYEYMLISPNETADPEEISLLTKHPILLHQLRSDAAVTGLIFERLRTGLLVLCCTSGKKKPTRFYTFYSAHNSSFRMVMADEAHSSLVELPGSLDRAELKICNDHICMRTETGIYYGTIDRAQSGPAFSGGCMIVDSGIMPYDCERHHSVGIPISLAVTPHHIITLSESNEVRFINRVAQKTIQNERVEFASMASERQAVSSLEESVMGTCELMSDIRRPDQVWLKKGRSLVHISSSQEDRDVWKYTLYKSLNMSNQSSSNRATVVGSSSRNVLNEQEKAQENLFEQAKSLCTNPSQKAVVTTVRAEYHLSQGRGELAAKYLSQCPSVLEPFADTAVRLALTNLGIDDPHSYGGSSLAREALKSNLPLITYLSDKMRVGKNNNDKMTCTMIGAWLTELYLHERDTFPEAKQSLTQFLSHNVHTMDAKTIMKILTSHDVSATDCAAYAAVSGDIATAVNAALRVSPDTQDGVVEALRILNEAPFEMAESLYYKYSSSLLARAPVLAGKSFLSRYTHGLSPTRLLPSFMYYERLRGERKRAKQVAQATKGKNPFASSSTLKGVEESKTLESVDVAGSRDMFGGGVEVQILTQSGSFVDDTTVTTKYLEGVIKLGCHSSAIYSFLISLYVDMVDEEPLYKFLSTHVPSAAVASEANMRAGLGAFSEEGVSGPLDMSYALRTILGTGRHFRSAIKLYMGFGMRQQAVELALKVDPSLARELAQDSVELEERRRLWLMIAKSAASEGVHGGDVDVVSKVVSVLKDCGPDVLSIEDVLPFLPDFAQIDQIKDEICEALTSYSSKIEGFLKEMNECDHTCDSLRGEISRLRTYRMEMKADAICAFTKKPVLTAGESFYVFPSGYVVLESALKNEIMPHLNEKQRIRVEEIERDLIRSKTSSGLPVQAADSLQAELDGLIAAECPLTGSIMVDSIDQPFKDT</sequence>
<proteinExistence type="predicted"/>
<dbReference type="OrthoDB" id="1845386at2759"/>
<evidence type="ECO:0000256" key="1">
    <source>
        <dbReference type="ARBA" id="ARBA00022723"/>
    </source>
</evidence>
<dbReference type="PANTHER" id="PTHR23323">
    <property type="entry name" value="VACUOLAR PROTEIN SORTING-ASSOCIATED PROTEIN"/>
    <property type="match status" value="1"/>
</dbReference>
<feature type="domain" description="Pep3/Vps18 beta-propeller" evidence="5">
    <location>
        <begin position="207"/>
        <end position="425"/>
    </location>
</feature>
<organism evidence="6 7">
    <name type="scientific">Fragilariopsis cylindrus CCMP1102</name>
    <dbReference type="NCBI Taxonomy" id="635003"/>
    <lineage>
        <taxon>Eukaryota</taxon>
        <taxon>Sar</taxon>
        <taxon>Stramenopiles</taxon>
        <taxon>Ochrophyta</taxon>
        <taxon>Bacillariophyta</taxon>
        <taxon>Bacillariophyceae</taxon>
        <taxon>Bacillariophycidae</taxon>
        <taxon>Bacillariales</taxon>
        <taxon>Bacillariaceae</taxon>
        <taxon>Fragilariopsis</taxon>
    </lineage>
</organism>
<keyword evidence="1" id="KW-0479">Metal-binding</keyword>
<feature type="region of interest" description="Disordered" evidence="4">
    <location>
        <begin position="174"/>
        <end position="193"/>
    </location>
</feature>
<evidence type="ECO:0000256" key="3">
    <source>
        <dbReference type="ARBA" id="ARBA00022833"/>
    </source>
</evidence>
<dbReference type="KEGG" id="fcy:FRACYDRAFT_228366"/>
<dbReference type="InParanoid" id="A0A1E7EXT3"/>
<keyword evidence="2" id="KW-0863">Zinc-finger</keyword>
<protein>
    <recommendedName>
        <fullName evidence="5">Pep3/Vps18 beta-propeller domain-containing protein</fullName>
    </recommendedName>
</protein>
<dbReference type="GO" id="GO:0008270">
    <property type="term" value="F:zinc ion binding"/>
    <property type="evidence" value="ECO:0007669"/>
    <property type="project" value="UniProtKB-KW"/>
</dbReference>
<evidence type="ECO:0000256" key="4">
    <source>
        <dbReference type="SAM" id="MobiDB-lite"/>
    </source>
</evidence>
<dbReference type="PANTHER" id="PTHR23323:SF26">
    <property type="entry name" value="VACUOLAR PROTEIN SORTING-ASSOCIATED PROTEIN 18 HOMOLOG"/>
    <property type="match status" value="1"/>
</dbReference>
<dbReference type="GO" id="GO:0048284">
    <property type="term" value="P:organelle fusion"/>
    <property type="evidence" value="ECO:0007669"/>
    <property type="project" value="TreeGrafter"/>
</dbReference>
<dbReference type="Proteomes" id="UP000095751">
    <property type="component" value="Unassembled WGS sequence"/>
</dbReference>
<evidence type="ECO:0000313" key="7">
    <source>
        <dbReference type="Proteomes" id="UP000095751"/>
    </source>
</evidence>
<reference evidence="6 7" key="1">
    <citation type="submission" date="2016-09" db="EMBL/GenBank/DDBJ databases">
        <title>Extensive genetic diversity and differential bi-allelic expression allows diatom success in the polar Southern Ocean.</title>
        <authorList>
            <consortium name="DOE Joint Genome Institute"/>
            <person name="Mock T."/>
            <person name="Otillar R.P."/>
            <person name="Strauss J."/>
            <person name="Dupont C."/>
            <person name="Frickenhaus S."/>
            <person name="Maumus F."/>
            <person name="Mcmullan M."/>
            <person name="Sanges R."/>
            <person name="Schmutz J."/>
            <person name="Toseland A."/>
            <person name="Valas R."/>
            <person name="Veluchamy A."/>
            <person name="Ward B.J."/>
            <person name="Allen A."/>
            <person name="Barry K."/>
            <person name="Falciatore A."/>
            <person name="Ferrante M."/>
            <person name="Fortunato A.E."/>
            <person name="Gloeckner G."/>
            <person name="Gruber A."/>
            <person name="Hipkin R."/>
            <person name="Janech M."/>
            <person name="Kroth P."/>
            <person name="Leese F."/>
            <person name="Lindquist E."/>
            <person name="Lyon B.R."/>
            <person name="Martin J."/>
            <person name="Mayer C."/>
            <person name="Parker M."/>
            <person name="Quesneville H."/>
            <person name="Raymond J."/>
            <person name="Uhlig C."/>
            <person name="Valentin K.U."/>
            <person name="Worden A.Z."/>
            <person name="Armbrust E.V."/>
            <person name="Bowler C."/>
            <person name="Green B."/>
            <person name="Moulton V."/>
            <person name="Van Oosterhout C."/>
            <person name="Grigoriev I."/>
        </authorList>
    </citation>
    <scope>NUCLEOTIDE SEQUENCE [LARGE SCALE GENOMIC DNA]</scope>
    <source>
        <strain evidence="6 7">CCMP1102</strain>
    </source>
</reference>
<dbReference type="GO" id="GO:0007033">
    <property type="term" value="P:vacuole organization"/>
    <property type="evidence" value="ECO:0007669"/>
    <property type="project" value="TreeGrafter"/>
</dbReference>
<feature type="region of interest" description="Disordered" evidence="4">
    <location>
        <begin position="61"/>
        <end position="83"/>
    </location>
</feature>
<dbReference type="GO" id="GO:0030897">
    <property type="term" value="C:HOPS complex"/>
    <property type="evidence" value="ECO:0007669"/>
    <property type="project" value="TreeGrafter"/>
</dbReference>
<feature type="compositionally biased region" description="Low complexity" evidence="4">
    <location>
        <begin position="1"/>
        <end position="14"/>
    </location>
</feature>
<name>A0A1E7EXT3_9STRA</name>
<gene>
    <name evidence="6" type="ORF">FRACYDRAFT_228366</name>
</gene>
<evidence type="ECO:0000313" key="6">
    <source>
        <dbReference type="EMBL" id="OEU10625.1"/>
    </source>
</evidence>
<dbReference type="GO" id="GO:0006904">
    <property type="term" value="P:vesicle docking involved in exocytosis"/>
    <property type="evidence" value="ECO:0007669"/>
    <property type="project" value="TreeGrafter"/>
</dbReference>
<accession>A0A1E7EXT3</accession>
<dbReference type="InterPro" id="IPR007810">
    <property type="entry name" value="Pep3/Vps18_beta-prop"/>
</dbReference>
<dbReference type="GO" id="GO:0005768">
    <property type="term" value="C:endosome"/>
    <property type="evidence" value="ECO:0007669"/>
    <property type="project" value="TreeGrafter"/>
</dbReference>
<feature type="region of interest" description="Disordered" evidence="4">
    <location>
        <begin position="1"/>
        <end position="39"/>
    </location>
</feature>
<evidence type="ECO:0000259" key="5">
    <source>
        <dbReference type="Pfam" id="PF05131"/>
    </source>
</evidence>
<dbReference type="GO" id="GO:0007032">
    <property type="term" value="P:endosome organization"/>
    <property type="evidence" value="ECO:0007669"/>
    <property type="project" value="TreeGrafter"/>
</dbReference>